<dbReference type="AlphaFoldDB" id="A0A0P0WGA3"/>
<protein>
    <submittedName>
        <fullName evidence="1">Os04g0673201 protein</fullName>
    </submittedName>
</protein>
<gene>
    <name evidence="1" type="ordered locus">Os04g0673201</name>
    <name evidence="1" type="ORF">OSNPB_040673201</name>
</gene>
<proteinExistence type="predicted"/>
<reference evidence="1 2" key="2">
    <citation type="journal article" date="2013" name="Plant Cell Physiol.">
        <title>Rice Annotation Project Database (RAP-DB): an integrative and interactive database for rice genomics.</title>
        <authorList>
            <person name="Sakai H."/>
            <person name="Lee S.S."/>
            <person name="Tanaka T."/>
            <person name="Numa H."/>
            <person name="Kim J."/>
            <person name="Kawahara Y."/>
            <person name="Wakimoto H."/>
            <person name="Yang C.C."/>
            <person name="Iwamoto M."/>
            <person name="Abe T."/>
            <person name="Yamada Y."/>
            <person name="Muto A."/>
            <person name="Inokuchi H."/>
            <person name="Ikemura T."/>
            <person name="Matsumoto T."/>
            <person name="Sasaki T."/>
            <person name="Itoh T."/>
        </authorList>
    </citation>
    <scope>NUCLEOTIDE SEQUENCE [LARGE SCALE GENOMIC DNA]</scope>
    <source>
        <strain evidence="2">cv. Nipponbare</strain>
    </source>
</reference>
<dbReference type="PaxDb" id="39947-A0A0P0WGA3"/>
<reference evidence="2" key="1">
    <citation type="journal article" date="2005" name="Nature">
        <title>The map-based sequence of the rice genome.</title>
        <authorList>
            <consortium name="International rice genome sequencing project (IRGSP)"/>
            <person name="Matsumoto T."/>
            <person name="Wu J."/>
            <person name="Kanamori H."/>
            <person name="Katayose Y."/>
            <person name="Fujisawa M."/>
            <person name="Namiki N."/>
            <person name="Mizuno H."/>
            <person name="Yamamoto K."/>
            <person name="Antonio B.A."/>
            <person name="Baba T."/>
            <person name="Sakata K."/>
            <person name="Nagamura Y."/>
            <person name="Aoki H."/>
            <person name="Arikawa K."/>
            <person name="Arita K."/>
            <person name="Bito T."/>
            <person name="Chiden Y."/>
            <person name="Fujitsuka N."/>
            <person name="Fukunaka R."/>
            <person name="Hamada M."/>
            <person name="Harada C."/>
            <person name="Hayashi A."/>
            <person name="Hijishita S."/>
            <person name="Honda M."/>
            <person name="Hosokawa S."/>
            <person name="Ichikawa Y."/>
            <person name="Idonuma A."/>
            <person name="Iijima M."/>
            <person name="Ikeda M."/>
            <person name="Ikeno M."/>
            <person name="Ito K."/>
            <person name="Ito S."/>
            <person name="Ito T."/>
            <person name="Ito Y."/>
            <person name="Ito Y."/>
            <person name="Iwabuchi A."/>
            <person name="Kamiya K."/>
            <person name="Karasawa W."/>
            <person name="Kurita K."/>
            <person name="Katagiri S."/>
            <person name="Kikuta A."/>
            <person name="Kobayashi H."/>
            <person name="Kobayashi N."/>
            <person name="Machita K."/>
            <person name="Maehara T."/>
            <person name="Masukawa M."/>
            <person name="Mizubayashi T."/>
            <person name="Mukai Y."/>
            <person name="Nagasaki H."/>
            <person name="Nagata Y."/>
            <person name="Naito S."/>
            <person name="Nakashima M."/>
            <person name="Nakama Y."/>
            <person name="Nakamichi Y."/>
            <person name="Nakamura M."/>
            <person name="Meguro A."/>
            <person name="Negishi M."/>
            <person name="Ohta I."/>
            <person name="Ohta T."/>
            <person name="Okamoto M."/>
            <person name="Ono N."/>
            <person name="Saji S."/>
            <person name="Sakaguchi M."/>
            <person name="Sakai K."/>
            <person name="Shibata M."/>
            <person name="Shimokawa T."/>
            <person name="Song J."/>
            <person name="Takazaki Y."/>
            <person name="Terasawa K."/>
            <person name="Tsugane M."/>
            <person name="Tsuji K."/>
            <person name="Ueda S."/>
            <person name="Waki K."/>
            <person name="Yamagata H."/>
            <person name="Yamamoto M."/>
            <person name="Yamamoto S."/>
            <person name="Yamane H."/>
            <person name="Yoshiki S."/>
            <person name="Yoshihara R."/>
            <person name="Yukawa K."/>
            <person name="Zhong H."/>
            <person name="Yano M."/>
            <person name="Yuan Q."/>
            <person name="Ouyang S."/>
            <person name="Liu J."/>
            <person name="Jones K.M."/>
            <person name="Gansberger K."/>
            <person name="Moffat K."/>
            <person name="Hill J."/>
            <person name="Bera J."/>
            <person name="Fadrosh D."/>
            <person name="Jin S."/>
            <person name="Johri S."/>
            <person name="Kim M."/>
            <person name="Overton L."/>
            <person name="Reardon M."/>
            <person name="Tsitrin T."/>
            <person name="Vuong H."/>
            <person name="Weaver B."/>
            <person name="Ciecko A."/>
            <person name="Tallon L."/>
            <person name="Jackson J."/>
            <person name="Pai G."/>
            <person name="Aken S.V."/>
            <person name="Utterback T."/>
            <person name="Reidmuller S."/>
            <person name="Feldblyum T."/>
            <person name="Hsiao J."/>
            <person name="Zismann V."/>
            <person name="Iobst S."/>
            <person name="de Vazeille A.R."/>
            <person name="Buell C.R."/>
            <person name="Ying K."/>
            <person name="Li Y."/>
            <person name="Lu T."/>
            <person name="Huang Y."/>
            <person name="Zhao Q."/>
            <person name="Feng Q."/>
            <person name="Zhang L."/>
            <person name="Zhu J."/>
            <person name="Weng Q."/>
            <person name="Mu J."/>
            <person name="Lu Y."/>
            <person name="Fan D."/>
            <person name="Liu Y."/>
            <person name="Guan J."/>
            <person name="Zhang Y."/>
            <person name="Yu S."/>
            <person name="Liu X."/>
            <person name="Zhang Y."/>
            <person name="Hong G."/>
            <person name="Han B."/>
            <person name="Choisne N."/>
            <person name="Demange N."/>
            <person name="Orjeda G."/>
            <person name="Samain S."/>
            <person name="Cattolico L."/>
            <person name="Pelletier E."/>
            <person name="Couloux A."/>
            <person name="Segurens B."/>
            <person name="Wincker P."/>
            <person name="D'Hont A."/>
            <person name="Scarpelli C."/>
            <person name="Weissenbach J."/>
            <person name="Salanoubat M."/>
            <person name="Quetier F."/>
            <person name="Yu Y."/>
            <person name="Kim H.R."/>
            <person name="Rambo T."/>
            <person name="Currie J."/>
            <person name="Collura K."/>
            <person name="Luo M."/>
            <person name="Yang T."/>
            <person name="Ammiraju J.S.S."/>
            <person name="Engler F."/>
            <person name="Soderlund C."/>
            <person name="Wing R.A."/>
            <person name="Palmer L.E."/>
            <person name="de la Bastide M."/>
            <person name="Spiegel L."/>
            <person name="Nascimento L."/>
            <person name="Zutavern T."/>
            <person name="O'Shaughnessy A."/>
            <person name="Dike S."/>
            <person name="Dedhia N."/>
            <person name="Preston R."/>
            <person name="Balija V."/>
            <person name="McCombie W.R."/>
            <person name="Chow T."/>
            <person name="Chen H."/>
            <person name="Chung M."/>
            <person name="Chen C."/>
            <person name="Shaw J."/>
            <person name="Wu H."/>
            <person name="Hsiao K."/>
            <person name="Chao Y."/>
            <person name="Chu M."/>
            <person name="Cheng C."/>
            <person name="Hour A."/>
            <person name="Lee P."/>
            <person name="Lin S."/>
            <person name="Lin Y."/>
            <person name="Liou J."/>
            <person name="Liu S."/>
            <person name="Hsing Y."/>
            <person name="Raghuvanshi S."/>
            <person name="Mohanty A."/>
            <person name="Bharti A.K."/>
            <person name="Gaur A."/>
            <person name="Gupta V."/>
            <person name="Kumar D."/>
            <person name="Ravi V."/>
            <person name="Vij S."/>
            <person name="Kapur A."/>
            <person name="Khurana P."/>
            <person name="Khurana P."/>
            <person name="Khurana J.P."/>
            <person name="Tyagi A.K."/>
            <person name="Gaikwad K."/>
            <person name="Singh A."/>
            <person name="Dalal V."/>
            <person name="Srivastava S."/>
            <person name="Dixit A."/>
            <person name="Pal A.K."/>
            <person name="Ghazi I.A."/>
            <person name="Yadav M."/>
            <person name="Pandit A."/>
            <person name="Bhargava A."/>
            <person name="Sureshbabu K."/>
            <person name="Batra K."/>
            <person name="Sharma T.R."/>
            <person name="Mohapatra T."/>
            <person name="Singh N.K."/>
            <person name="Messing J."/>
            <person name="Nelson A.B."/>
            <person name="Fuks G."/>
            <person name="Kavchok S."/>
            <person name="Keizer G."/>
            <person name="Linton E."/>
            <person name="Llaca V."/>
            <person name="Song R."/>
            <person name="Tanyolac B."/>
            <person name="Young S."/>
            <person name="Ho-Il K."/>
            <person name="Hahn J.H."/>
            <person name="Sangsakoo G."/>
            <person name="Vanavichit A."/>
            <person name="de Mattos Luiz.A.T."/>
            <person name="Zimmer P.D."/>
            <person name="Malone G."/>
            <person name="Dellagostin O."/>
            <person name="de Oliveira A.C."/>
            <person name="Bevan M."/>
            <person name="Bancroft I."/>
            <person name="Minx P."/>
            <person name="Cordum H."/>
            <person name="Wilson R."/>
            <person name="Cheng Z."/>
            <person name="Jin W."/>
            <person name="Jiang J."/>
            <person name="Leong S.A."/>
            <person name="Iwama H."/>
            <person name="Gojobori T."/>
            <person name="Itoh T."/>
            <person name="Niimura Y."/>
            <person name="Fujii Y."/>
            <person name="Habara T."/>
            <person name="Sakai H."/>
            <person name="Sato Y."/>
            <person name="Wilson G."/>
            <person name="Kumar K."/>
            <person name="McCouch S."/>
            <person name="Juretic N."/>
            <person name="Hoen D."/>
            <person name="Wright S."/>
            <person name="Bruskiewich R."/>
            <person name="Bureau T."/>
            <person name="Miyao A."/>
            <person name="Hirochika H."/>
            <person name="Nishikawa T."/>
            <person name="Kadowaki K."/>
            <person name="Sugiura M."/>
            <person name="Burr B."/>
            <person name="Sasaki T."/>
        </authorList>
    </citation>
    <scope>NUCLEOTIDE SEQUENCE [LARGE SCALE GENOMIC DNA]</scope>
    <source>
        <strain evidence="2">cv. Nipponbare</strain>
    </source>
</reference>
<accession>A0A0P0WGA3</accession>
<reference evidence="1 2" key="3">
    <citation type="journal article" date="2013" name="Rice">
        <title>Improvement of the Oryza sativa Nipponbare reference genome using next generation sequence and optical map data.</title>
        <authorList>
            <person name="Kawahara Y."/>
            <person name="de la Bastide M."/>
            <person name="Hamilton J.P."/>
            <person name="Kanamori H."/>
            <person name="McCombie W.R."/>
            <person name="Ouyang S."/>
            <person name="Schwartz D.C."/>
            <person name="Tanaka T."/>
            <person name="Wu J."/>
            <person name="Zhou S."/>
            <person name="Childs K.L."/>
            <person name="Davidson R.M."/>
            <person name="Lin H."/>
            <person name="Quesada-Ocampo L."/>
            <person name="Vaillancourt B."/>
            <person name="Sakai H."/>
            <person name="Lee S.S."/>
            <person name="Kim J."/>
            <person name="Numa H."/>
            <person name="Itoh T."/>
            <person name="Buell C.R."/>
            <person name="Matsumoto T."/>
        </authorList>
    </citation>
    <scope>NUCLEOTIDE SEQUENCE [LARGE SCALE GENOMIC DNA]</scope>
    <source>
        <strain evidence="2">cv. Nipponbare</strain>
    </source>
</reference>
<keyword evidence="2" id="KW-1185">Reference proteome</keyword>
<dbReference type="EMBL" id="AP014960">
    <property type="protein sequence ID" value="BAS91587.1"/>
    <property type="molecule type" value="Genomic_DNA"/>
</dbReference>
<dbReference type="InParanoid" id="A0A0P0WGA3"/>
<evidence type="ECO:0000313" key="1">
    <source>
        <dbReference type="EMBL" id="BAS91587.1"/>
    </source>
</evidence>
<dbReference type="Proteomes" id="UP000059680">
    <property type="component" value="Chromosome 4"/>
</dbReference>
<name>A0A0P0WGA3_ORYSJ</name>
<organism evidence="1 2">
    <name type="scientific">Oryza sativa subsp. japonica</name>
    <name type="common">Rice</name>
    <dbReference type="NCBI Taxonomy" id="39947"/>
    <lineage>
        <taxon>Eukaryota</taxon>
        <taxon>Viridiplantae</taxon>
        <taxon>Streptophyta</taxon>
        <taxon>Embryophyta</taxon>
        <taxon>Tracheophyta</taxon>
        <taxon>Spermatophyta</taxon>
        <taxon>Magnoliopsida</taxon>
        <taxon>Liliopsida</taxon>
        <taxon>Poales</taxon>
        <taxon>Poaceae</taxon>
        <taxon>BOP clade</taxon>
        <taxon>Oryzoideae</taxon>
        <taxon>Oryzeae</taxon>
        <taxon>Oryzinae</taxon>
        <taxon>Oryza</taxon>
        <taxon>Oryza sativa</taxon>
    </lineage>
</organism>
<sequence>MEAVSAAAKLSGNLEEKKGKIQQEGDTAAYGNQLKIPLQSPENMHRIQARKKNNTKVEKRLDAPLWWIVGCGISDLVLFHKVWDTQQ</sequence>
<evidence type="ECO:0000313" key="2">
    <source>
        <dbReference type="Proteomes" id="UP000059680"/>
    </source>
</evidence>